<dbReference type="Proteomes" id="UP000276506">
    <property type="component" value="Unassembled WGS sequence"/>
</dbReference>
<proteinExistence type="inferred from homology"/>
<accession>A0A427DU19</accession>
<dbReference type="PANTHER" id="PTHR43201:SF5">
    <property type="entry name" value="MEDIUM-CHAIN ACYL-COA LIGASE ACSF2, MITOCHONDRIAL"/>
    <property type="match status" value="1"/>
</dbReference>
<dbReference type="GO" id="GO:0031177">
    <property type="term" value="F:phosphopantetheine binding"/>
    <property type="evidence" value="ECO:0007669"/>
    <property type="project" value="InterPro"/>
</dbReference>
<dbReference type="InterPro" id="IPR042099">
    <property type="entry name" value="ANL_N_sf"/>
</dbReference>
<dbReference type="InterPro" id="IPR036736">
    <property type="entry name" value="ACP-like_sf"/>
</dbReference>
<name>A0A427DU19_9GAMM</name>
<dbReference type="PROSITE" id="PS00012">
    <property type="entry name" value="PHOSPHOPANTETHEINE"/>
    <property type="match status" value="1"/>
</dbReference>
<dbReference type="InterPro" id="IPR000873">
    <property type="entry name" value="AMP-dep_synth/lig_dom"/>
</dbReference>
<dbReference type="InterPro" id="IPR045851">
    <property type="entry name" value="AMP-bd_C_sf"/>
</dbReference>
<feature type="domain" description="Carrier" evidence="5">
    <location>
        <begin position="541"/>
        <end position="616"/>
    </location>
</feature>
<dbReference type="InterPro" id="IPR009081">
    <property type="entry name" value="PP-bd_ACP"/>
</dbReference>
<dbReference type="InterPro" id="IPR020806">
    <property type="entry name" value="PKS_PP-bd"/>
</dbReference>
<dbReference type="Pfam" id="PF13193">
    <property type="entry name" value="AMP-binding_C"/>
    <property type="match status" value="1"/>
</dbReference>
<evidence type="ECO:0000256" key="2">
    <source>
        <dbReference type="ARBA" id="ARBA00022450"/>
    </source>
</evidence>
<reference evidence="6 7" key="1">
    <citation type="submission" date="2018-10" db="EMBL/GenBank/DDBJ databases">
        <title>Transmission dynamics of multidrug resistant bacteria on intensive care unit surfaces.</title>
        <authorList>
            <person name="D'Souza A.W."/>
            <person name="Potter R.F."/>
            <person name="Wallace M."/>
            <person name="Shupe A."/>
            <person name="Patel S."/>
            <person name="Sun S."/>
            <person name="Gul D."/>
            <person name="Kwon J.H."/>
            <person name="Andleeb S."/>
            <person name="Burnham C.-A.D."/>
            <person name="Dantas G."/>
        </authorList>
    </citation>
    <scope>NUCLEOTIDE SEQUENCE [LARGE SCALE GENOMIC DNA]</scope>
    <source>
        <strain evidence="6 7">PX_177</strain>
    </source>
</reference>
<evidence type="ECO:0000259" key="5">
    <source>
        <dbReference type="PROSITE" id="PS50075"/>
    </source>
</evidence>
<dbReference type="Pfam" id="PF00550">
    <property type="entry name" value="PP-binding"/>
    <property type="match status" value="1"/>
</dbReference>
<dbReference type="SUPFAM" id="SSF53474">
    <property type="entry name" value="alpha/beta-Hydrolases"/>
    <property type="match status" value="1"/>
</dbReference>
<gene>
    <name evidence="6" type="ORF">EGJ28_18780</name>
</gene>
<dbReference type="SUPFAM" id="SSF47336">
    <property type="entry name" value="ACP-like"/>
    <property type="match status" value="1"/>
</dbReference>
<dbReference type="AlphaFoldDB" id="A0A427DU19"/>
<dbReference type="Gene3D" id="1.10.1200.10">
    <property type="entry name" value="ACP-like"/>
    <property type="match status" value="1"/>
</dbReference>
<dbReference type="RefSeq" id="WP_125878192.1">
    <property type="nucleotide sequence ID" value="NZ_RHQL01000014.1"/>
</dbReference>
<dbReference type="Gene3D" id="3.40.50.12780">
    <property type="entry name" value="N-terminal domain of ligase-like"/>
    <property type="match status" value="1"/>
</dbReference>
<comment type="caution">
    <text evidence="6">The sequence shown here is derived from an EMBL/GenBank/DDBJ whole genome shotgun (WGS) entry which is preliminary data.</text>
</comment>
<organism evidence="6 7">
    <name type="scientific">Stutzerimonas xanthomarina</name>
    <dbReference type="NCBI Taxonomy" id="271420"/>
    <lineage>
        <taxon>Bacteria</taxon>
        <taxon>Pseudomonadati</taxon>
        <taxon>Pseudomonadota</taxon>
        <taxon>Gammaproteobacteria</taxon>
        <taxon>Pseudomonadales</taxon>
        <taxon>Pseudomonadaceae</taxon>
        <taxon>Stutzerimonas</taxon>
    </lineage>
</organism>
<evidence type="ECO:0000313" key="6">
    <source>
        <dbReference type="EMBL" id="RRV07056.1"/>
    </source>
</evidence>
<evidence type="ECO:0000256" key="3">
    <source>
        <dbReference type="ARBA" id="ARBA00022553"/>
    </source>
</evidence>
<dbReference type="InterPro" id="IPR029058">
    <property type="entry name" value="AB_hydrolase_fold"/>
</dbReference>
<sequence>MNYDSDAAVPPAGSVFAVPDPATAGIEPVTLHAALSRVAHGAPDRSAVLSTRFAPLDHRGLQQMIEQTRHQLRLAGFGRDARIGVLLPEAPQAAVAIIAVACSAVAVPLDPRLGPAELDQFLQQLPLDALLISSDGDQQGRAAAERHGLTLISAEAAADGSPALQFDMPLAAQPAADDLPEADAPAFILRSSGTTALPKLIPFTHRNMLTAARKWQRWFGLDAGDRCLCVSAPYYSHGLKVTILTPLLTGGSVAFPLSPAVVDLHEWFESLRPSWYSAGPALHRAILEAASAHPEGLGTQRPRFASSGGAPLGQDIIDAFEQTMGFPLLEHYGSSEAAQIAVNTPTERKADTVGRPWPETLSIVDENGNPLAAGERGEIRVRGATVMPGYLGDDTLNREVLRDGWFHTGDIGSLDEDGFLRLHGRLREVINRGGEKVSLSEVDAVLLRHPAVADAAAFAVPHQRLGQDVAAAVVLHPGMRVAAEELQRYLRGELVYFKVPRRVQIIDALPRGLTGKVLRHRLADAYLEQRSARARAAAVAEAASELEQQVLALWRRLLKTEAVGPNDNFLDCGGDSLLATEMLAELEQMLGRVIPESLLVEAETARELAARLENLANHVIPVIDFNAQPGRTPLFWFHGDFAHGGYYIRRLARLLGPQQPLTAIAPHGMDNEPIPESVQQMASERLPLILERQAQGPYRIGGYCNGALVAFEAARLLIEAGHEVEIVALIDPPTANVRPWSRAILRTLDRVLPDMQLARAYEALSRFGETSKWPYPKRFANLAWKLSRRSMRMVQQRLAGHVPTPPTARDREVRVRFLQYSLVMARYLPRRIDAPVVYFSADYTSRAWRDMGASFESYDVLGGHHRCVKDYTASIATPLRALLEDPTAAMPGQSRLMLPLAEPGERDGLVP</sequence>
<comment type="similarity">
    <text evidence="1">Belongs to the ATP-dependent AMP-binding enzyme family.</text>
</comment>
<evidence type="ECO:0000256" key="4">
    <source>
        <dbReference type="ARBA" id="ARBA00022598"/>
    </source>
</evidence>
<dbReference type="GO" id="GO:0006631">
    <property type="term" value="P:fatty acid metabolic process"/>
    <property type="evidence" value="ECO:0007669"/>
    <property type="project" value="TreeGrafter"/>
</dbReference>
<dbReference type="Gene3D" id="3.40.50.1820">
    <property type="entry name" value="alpha/beta hydrolase"/>
    <property type="match status" value="1"/>
</dbReference>
<dbReference type="PROSITE" id="PS50075">
    <property type="entry name" value="CARRIER"/>
    <property type="match status" value="1"/>
</dbReference>
<dbReference type="SUPFAM" id="SSF56801">
    <property type="entry name" value="Acetyl-CoA synthetase-like"/>
    <property type="match status" value="1"/>
</dbReference>
<dbReference type="EMBL" id="RHQL01000014">
    <property type="protein sequence ID" value="RRV07056.1"/>
    <property type="molecule type" value="Genomic_DNA"/>
</dbReference>
<dbReference type="InterPro" id="IPR025110">
    <property type="entry name" value="AMP-bd_C"/>
</dbReference>
<dbReference type="Pfam" id="PF00501">
    <property type="entry name" value="AMP-binding"/>
    <property type="match status" value="1"/>
</dbReference>
<dbReference type="Pfam" id="PF00975">
    <property type="entry name" value="Thioesterase"/>
    <property type="match status" value="1"/>
</dbReference>
<keyword evidence="2" id="KW-0596">Phosphopantetheine</keyword>
<keyword evidence="3" id="KW-0597">Phosphoprotein</keyword>
<dbReference type="SMART" id="SM00823">
    <property type="entry name" value="PKS_PP"/>
    <property type="match status" value="1"/>
</dbReference>
<protein>
    <submittedName>
        <fullName evidence="6">Acyl-CoA synthetase</fullName>
    </submittedName>
</protein>
<dbReference type="GO" id="GO:0031956">
    <property type="term" value="F:medium-chain fatty acid-CoA ligase activity"/>
    <property type="evidence" value="ECO:0007669"/>
    <property type="project" value="TreeGrafter"/>
</dbReference>
<dbReference type="InterPro" id="IPR001031">
    <property type="entry name" value="Thioesterase"/>
</dbReference>
<dbReference type="PANTHER" id="PTHR43201">
    <property type="entry name" value="ACYL-COA SYNTHETASE"/>
    <property type="match status" value="1"/>
</dbReference>
<dbReference type="InterPro" id="IPR006162">
    <property type="entry name" value="Ppantetheine_attach_site"/>
</dbReference>
<evidence type="ECO:0000256" key="1">
    <source>
        <dbReference type="ARBA" id="ARBA00006432"/>
    </source>
</evidence>
<evidence type="ECO:0000313" key="7">
    <source>
        <dbReference type="Proteomes" id="UP000276506"/>
    </source>
</evidence>
<dbReference type="Gene3D" id="3.30.300.30">
    <property type="match status" value="1"/>
</dbReference>
<keyword evidence="4" id="KW-0436">Ligase</keyword>